<evidence type="ECO:0000313" key="2">
    <source>
        <dbReference type="EMBL" id="SOY76968.1"/>
    </source>
</evidence>
<reference evidence="4 6" key="1">
    <citation type="submission" date="2018-01" db="EMBL/GenBank/DDBJ databases">
        <authorList>
            <person name="Clerissi C."/>
        </authorList>
    </citation>
    <scope>NUCLEOTIDE SEQUENCE [LARGE SCALE GENOMIC DNA]</scope>
    <source>
        <strain evidence="3">Cupriavidus taiwanensis LMG 19430</strain>
        <strain evidence="2">Cupriavidus taiwanensis STM 3521</strain>
        <strain evidence="4">Cupriavidus taiwanensis STM 6021</strain>
        <strain evidence="5">Cupriavidus taiwanensis SWF 66322</strain>
        <plasmid evidence="5">CBM2636p</plasmid>
        <plasmid evidence="6">cbm2636p</plasmid>
    </source>
</reference>
<dbReference type="AlphaFoldDB" id="A0A375DCZ9"/>
<evidence type="ECO:0000313" key="3">
    <source>
        <dbReference type="EMBL" id="SOY78071.1"/>
    </source>
</evidence>
<feature type="region of interest" description="Disordered" evidence="1">
    <location>
        <begin position="37"/>
        <end position="60"/>
    </location>
</feature>
<dbReference type="Proteomes" id="UP000256297">
    <property type="component" value="Plasmid CBM2589_p"/>
</dbReference>
<dbReference type="EMBL" id="OGUU01000038">
    <property type="protein sequence ID" value="SPC25393.1"/>
    <property type="molecule type" value="Genomic_DNA"/>
</dbReference>
<geneLocation type="plasmid" evidence="6">
    <name>cbm2636p</name>
</geneLocation>
<organism evidence="4">
    <name type="scientific">Cupriavidus taiwanensis</name>
    <dbReference type="NCBI Taxonomy" id="164546"/>
    <lineage>
        <taxon>Bacteria</taxon>
        <taxon>Pseudomonadati</taxon>
        <taxon>Pseudomonadota</taxon>
        <taxon>Betaproteobacteria</taxon>
        <taxon>Burkholderiales</taxon>
        <taxon>Burkholderiaceae</taxon>
        <taxon>Cupriavidus</taxon>
    </lineage>
</organism>
<keyword evidence="5" id="KW-0614">Plasmid</keyword>
<protein>
    <submittedName>
        <fullName evidence="4">Uncharacterized protein</fullName>
    </submittedName>
</protein>
<proteinExistence type="predicted"/>
<evidence type="ECO:0000313" key="6">
    <source>
        <dbReference type="Proteomes" id="UP000254259"/>
    </source>
</evidence>
<dbReference type="EMBL" id="OFSN01000060">
    <property type="protein sequence ID" value="SOY78071.1"/>
    <property type="molecule type" value="Genomic_DNA"/>
</dbReference>
<gene>
    <name evidence="3" type="ORF">CBM2586_P390013</name>
    <name evidence="2" type="ORF">CBM2589_P380012</name>
    <name evidence="4" type="ORF">CBM2594_P310012</name>
    <name evidence="5" type="ORF">CBM2636_P20415</name>
</gene>
<dbReference type="EMBL" id="OFSP01000071">
    <property type="protein sequence ID" value="SOY76968.1"/>
    <property type="molecule type" value="Genomic_DNA"/>
</dbReference>
<accession>A0A375DCZ9</accession>
<dbReference type="Proteomes" id="UP000254259">
    <property type="component" value="Plasmid CBM2636p"/>
</dbReference>
<dbReference type="EMBL" id="LT984815">
    <property type="protein sequence ID" value="SPD69728.1"/>
    <property type="molecule type" value="Genomic_DNA"/>
</dbReference>
<name>A0A375DCZ9_9BURK</name>
<dbReference type="Proteomes" id="UP000257016">
    <property type="component" value="Unassembled WGS sequence"/>
</dbReference>
<evidence type="ECO:0000313" key="4">
    <source>
        <dbReference type="EMBL" id="SPC25393.1"/>
    </source>
</evidence>
<evidence type="ECO:0000313" key="5">
    <source>
        <dbReference type="EMBL" id="SPD69728.1"/>
    </source>
</evidence>
<dbReference type="Proteomes" id="UP000257139">
    <property type="component" value="Plasmid CBM2594_p"/>
</dbReference>
<evidence type="ECO:0000256" key="1">
    <source>
        <dbReference type="SAM" id="MobiDB-lite"/>
    </source>
</evidence>
<geneLocation type="plasmid" evidence="5">
    <name>CBM2636p</name>
</geneLocation>
<sequence>MSGSRSGVDAIQRSKSTNAAGLIVVIRAILPVTETMGAENGGDPNRTFGRRTWIAQRSSS</sequence>